<protein>
    <submittedName>
        <fullName evidence="1">Uncharacterized protein</fullName>
    </submittedName>
</protein>
<name>A0A645EP43_9ZZZZ</name>
<organism evidence="1">
    <name type="scientific">bioreactor metagenome</name>
    <dbReference type="NCBI Taxonomy" id="1076179"/>
    <lineage>
        <taxon>unclassified sequences</taxon>
        <taxon>metagenomes</taxon>
        <taxon>ecological metagenomes</taxon>
    </lineage>
</organism>
<comment type="caution">
    <text evidence="1">The sequence shown here is derived from an EMBL/GenBank/DDBJ whole genome shotgun (WGS) entry which is preliminary data.</text>
</comment>
<evidence type="ECO:0000313" key="1">
    <source>
        <dbReference type="EMBL" id="MPN02313.1"/>
    </source>
</evidence>
<dbReference type="AlphaFoldDB" id="A0A645EP43"/>
<accession>A0A645EP43</accession>
<reference evidence="1" key="1">
    <citation type="submission" date="2019-08" db="EMBL/GenBank/DDBJ databases">
        <authorList>
            <person name="Kucharzyk K."/>
            <person name="Murdoch R.W."/>
            <person name="Higgins S."/>
            <person name="Loffler F."/>
        </authorList>
    </citation>
    <scope>NUCLEOTIDE SEQUENCE</scope>
</reference>
<gene>
    <name evidence="1" type="ORF">SDC9_149529</name>
</gene>
<dbReference type="EMBL" id="VSSQ01048265">
    <property type="protein sequence ID" value="MPN02313.1"/>
    <property type="molecule type" value="Genomic_DNA"/>
</dbReference>
<proteinExistence type="predicted"/>
<sequence length="39" mass="4516">MIAFAIIIMNMASTDFIYIINEELNFLILIFKGMTYIPS</sequence>